<accession>A0AAD9JMY5</accession>
<protein>
    <recommendedName>
        <fullName evidence="3">Cullin N-terminal domain-containing protein</fullName>
    </recommendedName>
</protein>
<dbReference type="GO" id="GO:0006511">
    <property type="term" value="P:ubiquitin-dependent protein catabolic process"/>
    <property type="evidence" value="ECO:0007669"/>
    <property type="project" value="InterPro"/>
</dbReference>
<dbReference type="InterPro" id="IPR001373">
    <property type="entry name" value="Cullin_N"/>
</dbReference>
<feature type="compositionally biased region" description="Polar residues" evidence="2">
    <location>
        <begin position="72"/>
        <end position="89"/>
    </location>
</feature>
<feature type="compositionally biased region" description="Polar residues" evidence="2">
    <location>
        <begin position="1"/>
        <end position="15"/>
    </location>
</feature>
<gene>
    <name evidence="4" type="ORF">LSH36_233g03014</name>
</gene>
<dbReference type="PANTHER" id="PTHR11932">
    <property type="entry name" value="CULLIN"/>
    <property type="match status" value="1"/>
</dbReference>
<feature type="domain" description="Cullin N-terminal" evidence="3">
    <location>
        <begin position="171"/>
        <end position="344"/>
    </location>
</feature>
<evidence type="ECO:0000256" key="1">
    <source>
        <dbReference type="ARBA" id="ARBA00006019"/>
    </source>
</evidence>
<name>A0AAD9JMY5_9ANNE</name>
<feature type="region of interest" description="Disordered" evidence="2">
    <location>
        <begin position="1"/>
        <end position="89"/>
    </location>
</feature>
<dbReference type="Proteomes" id="UP001208570">
    <property type="component" value="Unassembled WGS sequence"/>
</dbReference>
<dbReference type="GO" id="GO:0031625">
    <property type="term" value="F:ubiquitin protein ligase binding"/>
    <property type="evidence" value="ECO:0007669"/>
    <property type="project" value="InterPro"/>
</dbReference>
<evidence type="ECO:0000256" key="2">
    <source>
        <dbReference type="SAM" id="MobiDB-lite"/>
    </source>
</evidence>
<dbReference type="FunFam" id="1.20.1310.10:FF:000001">
    <property type="entry name" value="Cullin 3"/>
    <property type="match status" value="1"/>
</dbReference>
<comment type="caution">
    <text evidence="4">The sequence shown here is derived from an EMBL/GenBank/DDBJ whole genome shotgun (WGS) entry which is preliminary data.</text>
</comment>
<dbReference type="InterPro" id="IPR045093">
    <property type="entry name" value="Cullin"/>
</dbReference>
<evidence type="ECO:0000313" key="4">
    <source>
        <dbReference type="EMBL" id="KAK2155691.1"/>
    </source>
</evidence>
<organism evidence="4 5">
    <name type="scientific">Paralvinella palmiformis</name>
    <dbReference type="NCBI Taxonomy" id="53620"/>
    <lineage>
        <taxon>Eukaryota</taxon>
        <taxon>Metazoa</taxon>
        <taxon>Spiralia</taxon>
        <taxon>Lophotrochozoa</taxon>
        <taxon>Annelida</taxon>
        <taxon>Polychaeta</taxon>
        <taxon>Sedentaria</taxon>
        <taxon>Canalipalpata</taxon>
        <taxon>Terebellida</taxon>
        <taxon>Terebelliformia</taxon>
        <taxon>Alvinellidae</taxon>
        <taxon>Paralvinella</taxon>
    </lineage>
</organism>
<evidence type="ECO:0000313" key="5">
    <source>
        <dbReference type="Proteomes" id="UP001208570"/>
    </source>
</evidence>
<sequence>MPLSSVNKSPLSAQQKSDEHENHKKRRAADSPNSKQANTSLFNKRQKTDLSICPSSQPENEADEMAEPQRKGNFSSLTNTSNGFNKHSTVMNNKPVAVKKLVIKNFKGERARRSCRDGTAFAPRDIKRIVFTFIFQQIALPMASTTRQKPKLPVNYQAETWEKLRDAVDAIHTSRSITASLEELYQIYHNAFETKFLSATDSLYATEGRQLMQERSVPNYLAHVDKRLNEETERLLHYLDQSTRKPLILTVEKQLIETHLIAILVKDQLLEENRIADLMLLYSLVSRVKDGLKELCSHFSTFIKKTGRVYVINPENDPDKDKDLVQQLLGKSFDLDELFNLGFDYKQTD</sequence>
<dbReference type="SUPFAM" id="SSF74788">
    <property type="entry name" value="Cullin repeat-like"/>
    <property type="match status" value="1"/>
</dbReference>
<comment type="similarity">
    <text evidence="1">Belongs to the cullin family.</text>
</comment>
<dbReference type="Gene3D" id="1.20.1310.10">
    <property type="entry name" value="Cullin Repeats"/>
    <property type="match status" value="2"/>
</dbReference>
<evidence type="ECO:0000259" key="3">
    <source>
        <dbReference type="Pfam" id="PF00888"/>
    </source>
</evidence>
<dbReference type="InterPro" id="IPR016159">
    <property type="entry name" value="Cullin_repeat-like_dom_sf"/>
</dbReference>
<keyword evidence="5" id="KW-1185">Reference proteome</keyword>
<proteinExistence type="inferred from homology"/>
<dbReference type="EMBL" id="JAODUP010000233">
    <property type="protein sequence ID" value="KAK2155691.1"/>
    <property type="molecule type" value="Genomic_DNA"/>
</dbReference>
<dbReference type="Pfam" id="PF00888">
    <property type="entry name" value="Cullin"/>
    <property type="match status" value="1"/>
</dbReference>
<reference evidence="4" key="1">
    <citation type="journal article" date="2023" name="Mol. Biol. Evol.">
        <title>Third-Generation Sequencing Reveals the Adaptive Role of the Epigenome in Three Deep-Sea Polychaetes.</title>
        <authorList>
            <person name="Perez M."/>
            <person name="Aroh O."/>
            <person name="Sun Y."/>
            <person name="Lan Y."/>
            <person name="Juniper S.K."/>
            <person name="Young C.R."/>
            <person name="Angers B."/>
            <person name="Qian P.Y."/>
        </authorList>
    </citation>
    <scope>NUCLEOTIDE SEQUENCE</scope>
    <source>
        <strain evidence="4">P08H-3</strain>
    </source>
</reference>
<dbReference type="AlphaFoldDB" id="A0AAD9JMY5"/>
<feature type="compositionally biased region" description="Polar residues" evidence="2">
    <location>
        <begin position="31"/>
        <end position="43"/>
    </location>
</feature>